<dbReference type="EMBL" id="UZAH01032210">
    <property type="protein sequence ID" value="VDP20405.1"/>
    <property type="molecule type" value="Genomic_DNA"/>
</dbReference>
<sequence length="264" mass="30008">MDINCKGTVNTISWGEPPSKSRKGNCPRKEALAALLVGFRKTVLGTANNCAHPQQFSNFRDFKVDISGEEQAKCHSIYRSISLLSVSYKILTRVIPKRLKEIMDAEQPHDQARFRKNYSTVAKCHSIYRSISLLSVSYKLLTRVIPNRLNEIVNAEQPPDQARFRKNYSTVVFVDHEKAFDTMEVNALRRALQECLLHQLIELLREICSKAQSTVHLGGADVPIRVFQGVRQESKVIRLPMRTMSDTGTDLLMEALKKTIPPKR</sequence>
<dbReference type="InterPro" id="IPR000477">
    <property type="entry name" value="RT_dom"/>
</dbReference>
<accession>A0A3P8CP05</accession>
<dbReference type="AlphaFoldDB" id="A0A3P8CP05"/>
<feature type="domain" description="Reverse transcriptase" evidence="1">
    <location>
        <begin position="127"/>
        <end position="200"/>
    </location>
</feature>
<evidence type="ECO:0000259" key="1">
    <source>
        <dbReference type="Pfam" id="PF00078"/>
    </source>
</evidence>
<evidence type="ECO:0000313" key="3">
    <source>
        <dbReference type="Proteomes" id="UP000050761"/>
    </source>
</evidence>
<evidence type="ECO:0000313" key="4">
    <source>
        <dbReference type="WBParaSite" id="HPBE_0002051401-mRNA-1"/>
    </source>
</evidence>
<gene>
    <name evidence="2" type="ORF">HPBE_LOCUS20514</name>
</gene>
<dbReference type="PANTHER" id="PTHR47027:SF30">
    <property type="entry name" value="THAP-TYPE DOMAIN-CONTAINING PROTEIN"/>
    <property type="match status" value="1"/>
</dbReference>
<dbReference type="OrthoDB" id="5856459at2759"/>
<proteinExistence type="predicted"/>
<dbReference type="Proteomes" id="UP000050761">
    <property type="component" value="Unassembled WGS sequence"/>
</dbReference>
<dbReference type="WBParaSite" id="HPBE_0002051401-mRNA-1">
    <property type="protein sequence ID" value="HPBE_0002051401-mRNA-1"/>
    <property type="gene ID" value="HPBE_0002051401"/>
</dbReference>
<reference evidence="2 3" key="1">
    <citation type="submission" date="2018-11" db="EMBL/GenBank/DDBJ databases">
        <authorList>
            <consortium name="Pathogen Informatics"/>
        </authorList>
    </citation>
    <scope>NUCLEOTIDE SEQUENCE [LARGE SCALE GENOMIC DNA]</scope>
</reference>
<keyword evidence="3" id="KW-1185">Reference proteome</keyword>
<evidence type="ECO:0000313" key="2">
    <source>
        <dbReference type="EMBL" id="VDP20405.1"/>
    </source>
</evidence>
<name>A0A3P8CP05_HELPZ</name>
<protein>
    <submittedName>
        <fullName evidence="4">Reverse transcriptase domain-containing protein</fullName>
    </submittedName>
</protein>
<organism evidence="2">
    <name type="scientific">Heligmosomoides polygyrus</name>
    <name type="common">Parasitic roundworm</name>
    <dbReference type="NCBI Taxonomy" id="6339"/>
    <lineage>
        <taxon>Eukaryota</taxon>
        <taxon>Metazoa</taxon>
        <taxon>Ecdysozoa</taxon>
        <taxon>Nematoda</taxon>
        <taxon>Chromadorea</taxon>
        <taxon>Rhabditida</taxon>
        <taxon>Rhabditina</taxon>
        <taxon>Rhabditomorpha</taxon>
        <taxon>Strongyloidea</taxon>
        <taxon>Heligmosomidae</taxon>
        <taxon>Heligmosomoides</taxon>
    </lineage>
</organism>
<dbReference type="Pfam" id="PF00078">
    <property type="entry name" value="RVT_1"/>
    <property type="match status" value="1"/>
</dbReference>
<reference evidence="4" key="2">
    <citation type="submission" date="2019-09" db="UniProtKB">
        <authorList>
            <consortium name="WormBaseParasite"/>
        </authorList>
    </citation>
    <scope>IDENTIFICATION</scope>
</reference>
<dbReference type="PANTHER" id="PTHR47027">
    <property type="entry name" value="REVERSE TRANSCRIPTASE DOMAIN-CONTAINING PROTEIN"/>
    <property type="match status" value="1"/>
</dbReference>